<dbReference type="SUPFAM" id="SSF101473">
    <property type="entry name" value="DhaL-like"/>
    <property type="match status" value="1"/>
</dbReference>
<gene>
    <name evidence="2" type="ORF">MNBD_NITROSPINAE02-1909</name>
</gene>
<dbReference type="InterPro" id="IPR036117">
    <property type="entry name" value="DhaL_dom_sf"/>
</dbReference>
<dbReference type="PANTHER" id="PTHR33434:SF2">
    <property type="entry name" value="FATTY ACID-BINDING PROTEIN TM_1468"/>
    <property type="match status" value="1"/>
</dbReference>
<feature type="domain" description="DhaL" evidence="1">
    <location>
        <begin position="1"/>
        <end position="89"/>
    </location>
</feature>
<dbReference type="Gene3D" id="1.25.40.340">
    <property type="match status" value="1"/>
</dbReference>
<dbReference type="GO" id="GO:0004371">
    <property type="term" value="F:glycerone kinase activity"/>
    <property type="evidence" value="ECO:0007669"/>
    <property type="project" value="InterPro"/>
</dbReference>
<dbReference type="InterPro" id="IPR004007">
    <property type="entry name" value="DhaL_dom"/>
</dbReference>
<dbReference type="SMART" id="SM01120">
    <property type="entry name" value="Dak2"/>
    <property type="match status" value="1"/>
</dbReference>
<dbReference type="Pfam" id="PF02734">
    <property type="entry name" value="Dak2"/>
    <property type="match status" value="1"/>
</dbReference>
<dbReference type="InterPro" id="IPR050270">
    <property type="entry name" value="DegV_domain_contain"/>
</dbReference>
<accession>A0A3B1CDI1</accession>
<organism evidence="2">
    <name type="scientific">hydrothermal vent metagenome</name>
    <dbReference type="NCBI Taxonomy" id="652676"/>
    <lineage>
        <taxon>unclassified sequences</taxon>
        <taxon>metagenomes</taxon>
        <taxon>ecological metagenomes</taxon>
    </lineage>
</organism>
<dbReference type="EMBL" id="UOGE01000078">
    <property type="protein sequence ID" value="VAX22733.1"/>
    <property type="molecule type" value="Genomic_DNA"/>
</dbReference>
<name>A0A3B1CDI1_9ZZZZ</name>
<dbReference type="PANTHER" id="PTHR33434">
    <property type="entry name" value="DEGV DOMAIN-CONTAINING PROTEIN DR_1986-RELATED"/>
    <property type="match status" value="1"/>
</dbReference>
<dbReference type="GO" id="GO:0006071">
    <property type="term" value="P:glycerol metabolic process"/>
    <property type="evidence" value="ECO:0007669"/>
    <property type="project" value="InterPro"/>
</dbReference>
<proteinExistence type="predicted"/>
<evidence type="ECO:0000259" key="1">
    <source>
        <dbReference type="PROSITE" id="PS51480"/>
    </source>
</evidence>
<sequence>MNTAVDALRAIDDHSLANVLETIAYQLRIEAKGNSGIILSEFFHGMFQSVKDVDRIEPCDFAKALTSGKEAAYCALTEPKEGTILLKRK</sequence>
<evidence type="ECO:0000313" key="2">
    <source>
        <dbReference type="EMBL" id="VAX22733.1"/>
    </source>
</evidence>
<reference evidence="2" key="1">
    <citation type="submission" date="2018-06" db="EMBL/GenBank/DDBJ databases">
        <authorList>
            <person name="Zhirakovskaya E."/>
        </authorList>
    </citation>
    <scope>NUCLEOTIDE SEQUENCE</scope>
</reference>
<dbReference type="PROSITE" id="PS51480">
    <property type="entry name" value="DHAL"/>
    <property type="match status" value="1"/>
</dbReference>
<dbReference type="AlphaFoldDB" id="A0A3B1CDI1"/>
<protein>
    <recommendedName>
        <fullName evidence="1">DhaL domain-containing protein</fullName>
    </recommendedName>
</protein>